<organism evidence="1 2">
    <name type="scientific">Pantoea phage vB_PagM_SSEM1</name>
    <dbReference type="NCBI Taxonomy" id="2721760"/>
    <lineage>
        <taxon>Viruses</taxon>
        <taxon>Duplodnaviria</taxon>
        <taxon>Heunggongvirae</taxon>
        <taxon>Uroviricota</taxon>
        <taxon>Caudoviricetes</taxon>
        <taxon>Chaseviridae</taxon>
        <taxon>Cleopatravirinae</taxon>
        <taxon>Loessnervirus</taxon>
        <taxon>Loessnervirus SSEM1</taxon>
    </lineage>
</organism>
<reference evidence="1 2" key="1">
    <citation type="submission" date="2020-03" db="EMBL/GenBank/DDBJ databases">
        <title>Complete genome sequence of Pantoea agglomerans bacteriophage vB_PagM_SSEM1.</title>
        <authorList>
            <person name="Truncaite L."/>
            <person name="Alijosius L."/>
            <person name="Petrauskaite E."/>
            <person name="Simoliunas E."/>
        </authorList>
    </citation>
    <scope>NUCLEOTIDE SEQUENCE [LARGE SCALE GENOMIC DNA]</scope>
</reference>
<accession>A0A6H0DA55</accession>
<gene>
    <name evidence="1" type="ORF">SSEM1_gp03</name>
</gene>
<dbReference type="EMBL" id="MT230534">
    <property type="protein sequence ID" value="QIS79383.1"/>
    <property type="molecule type" value="Genomic_DNA"/>
</dbReference>
<evidence type="ECO:0000313" key="2">
    <source>
        <dbReference type="Proteomes" id="UP000502959"/>
    </source>
</evidence>
<sequence length="35" mass="3995">MNPKSRSEWHPGFEAYSVPLARYKISNKISGRLAC</sequence>
<protein>
    <submittedName>
        <fullName evidence="1">Uncharacterized protein</fullName>
    </submittedName>
</protein>
<keyword evidence="2" id="KW-1185">Reference proteome</keyword>
<evidence type="ECO:0000313" key="1">
    <source>
        <dbReference type="EMBL" id="QIS79383.1"/>
    </source>
</evidence>
<dbReference type="Proteomes" id="UP000502959">
    <property type="component" value="Segment"/>
</dbReference>
<proteinExistence type="predicted"/>
<name>A0A6H0DA55_9CAUD</name>